<keyword evidence="5 11" id="KW-1133">Transmembrane helix</keyword>
<dbReference type="SMART" id="SM00409">
    <property type="entry name" value="IG"/>
    <property type="match status" value="1"/>
</dbReference>
<dbReference type="Gene3D" id="2.60.40.10">
    <property type="entry name" value="Immunoglobulins"/>
    <property type="match status" value="1"/>
</dbReference>
<dbReference type="PANTHER" id="PTHR13869">
    <property type="entry name" value="MYELIN P0 RELATED"/>
    <property type="match status" value="1"/>
</dbReference>
<sequence length="282" mass="30981">MLRVGGIKIYTSHEVEAVNGTDVRLKCTFHSSSDIKPPTVSVSWNFRPLGPGREESVFYYHDKPYPPIEGRFRKRVVWAGDILGGDASIMLREVKFIFNGTYTCQVKNPPDVHGSAGEVRLRVVATASYYEIAIIAGAIGGAIVLMLLILGIILWVRSCRRRRMERAAEHLERGPKPPPVKKERKDPTLWSEGGGRWGVVMVHGGGDALFGALSLTFLKGRVFSGVLSLSHPAEALHLYVKEEEIEIDSSDGVISEPSTKDPSSSEEEDDSSDDDDGGDDDD</sequence>
<evidence type="ECO:0000256" key="6">
    <source>
        <dbReference type="ARBA" id="ARBA00023136"/>
    </source>
</evidence>
<feature type="region of interest" description="Disordered" evidence="10">
    <location>
        <begin position="247"/>
        <end position="282"/>
    </location>
</feature>
<feature type="region of interest" description="Disordered" evidence="10">
    <location>
        <begin position="167"/>
        <end position="190"/>
    </location>
</feature>
<keyword evidence="7" id="KW-1015">Disulfide bond</keyword>
<evidence type="ECO:0000256" key="2">
    <source>
        <dbReference type="ARBA" id="ARBA00007180"/>
    </source>
</evidence>
<evidence type="ECO:0000256" key="5">
    <source>
        <dbReference type="ARBA" id="ARBA00022989"/>
    </source>
</evidence>
<proteinExistence type="inferred from homology"/>
<dbReference type="Proteomes" id="UP000824540">
    <property type="component" value="Unassembled WGS sequence"/>
</dbReference>
<keyword evidence="3 11" id="KW-0812">Transmembrane</keyword>
<dbReference type="GO" id="GO:0005886">
    <property type="term" value="C:plasma membrane"/>
    <property type="evidence" value="ECO:0007669"/>
    <property type="project" value="TreeGrafter"/>
</dbReference>
<accession>A0A8T2NXE1</accession>
<evidence type="ECO:0000313" key="13">
    <source>
        <dbReference type="EMBL" id="KAG9342098.1"/>
    </source>
</evidence>
<evidence type="ECO:0000256" key="9">
    <source>
        <dbReference type="ARBA" id="ARBA00023319"/>
    </source>
</evidence>
<dbReference type="InterPro" id="IPR013106">
    <property type="entry name" value="Ig_V-set"/>
</dbReference>
<dbReference type="GO" id="GO:0098609">
    <property type="term" value="P:cell-cell adhesion"/>
    <property type="evidence" value="ECO:0007669"/>
    <property type="project" value="TreeGrafter"/>
</dbReference>
<evidence type="ECO:0000256" key="3">
    <source>
        <dbReference type="ARBA" id="ARBA00022692"/>
    </source>
</evidence>
<dbReference type="InterPro" id="IPR036179">
    <property type="entry name" value="Ig-like_dom_sf"/>
</dbReference>
<evidence type="ECO:0000256" key="11">
    <source>
        <dbReference type="SAM" id="Phobius"/>
    </source>
</evidence>
<dbReference type="OrthoDB" id="8916449at2759"/>
<organism evidence="13 14">
    <name type="scientific">Albula glossodonta</name>
    <name type="common">roundjaw bonefish</name>
    <dbReference type="NCBI Taxonomy" id="121402"/>
    <lineage>
        <taxon>Eukaryota</taxon>
        <taxon>Metazoa</taxon>
        <taxon>Chordata</taxon>
        <taxon>Craniata</taxon>
        <taxon>Vertebrata</taxon>
        <taxon>Euteleostomi</taxon>
        <taxon>Actinopterygii</taxon>
        <taxon>Neopterygii</taxon>
        <taxon>Teleostei</taxon>
        <taxon>Albuliformes</taxon>
        <taxon>Albulidae</taxon>
        <taxon>Albula</taxon>
    </lineage>
</organism>
<keyword evidence="9" id="KW-0393">Immunoglobulin domain</keyword>
<feature type="compositionally biased region" description="Basic and acidic residues" evidence="10">
    <location>
        <begin position="167"/>
        <end position="187"/>
    </location>
</feature>
<protein>
    <recommendedName>
        <fullName evidence="12">Ig-like domain-containing protein</fullName>
    </recommendedName>
</protein>
<dbReference type="InterPro" id="IPR003599">
    <property type="entry name" value="Ig_sub"/>
</dbReference>
<evidence type="ECO:0000256" key="7">
    <source>
        <dbReference type="ARBA" id="ARBA00023157"/>
    </source>
</evidence>
<comment type="similarity">
    <text evidence="2">Belongs to the myelin P0 protein family.</text>
</comment>
<dbReference type="Pfam" id="PF07686">
    <property type="entry name" value="V-set"/>
    <property type="match status" value="1"/>
</dbReference>
<feature type="domain" description="Ig-like" evidence="12">
    <location>
        <begin position="1"/>
        <end position="125"/>
    </location>
</feature>
<dbReference type="SUPFAM" id="SSF48726">
    <property type="entry name" value="Immunoglobulin"/>
    <property type="match status" value="1"/>
</dbReference>
<keyword evidence="4" id="KW-0732">Signal</keyword>
<feature type="transmembrane region" description="Helical" evidence="11">
    <location>
        <begin position="132"/>
        <end position="156"/>
    </location>
</feature>
<dbReference type="InterPro" id="IPR000920">
    <property type="entry name" value="Myelin_P0-rel"/>
</dbReference>
<comment type="subcellular location">
    <subcellularLocation>
        <location evidence="1">Membrane</location>
        <topology evidence="1">Single-pass type I membrane protein</topology>
    </subcellularLocation>
</comment>
<keyword evidence="6 11" id="KW-0472">Membrane</keyword>
<evidence type="ECO:0000256" key="4">
    <source>
        <dbReference type="ARBA" id="ARBA00022729"/>
    </source>
</evidence>
<dbReference type="EMBL" id="JAFBMS010000030">
    <property type="protein sequence ID" value="KAG9342098.1"/>
    <property type="molecule type" value="Genomic_DNA"/>
</dbReference>
<dbReference type="SMART" id="SM00406">
    <property type="entry name" value="IGv"/>
    <property type="match status" value="1"/>
</dbReference>
<dbReference type="InterPro" id="IPR013783">
    <property type="entry name" value="Ig-like_fold"/>
</dbReference>
<reference evidence="13" key="1">
    <citation type="thesis" date="2021" institute="BYU ScholarsArchive" country="Provo, UT, USA">
        <title>Applications of and Algorithms for Genome Assembly and Genomic Analyses with an Emphasis on Marine Teleosts.</title>
        <authorList>
            <person name="Pickett B.D."/>
        </authorList>
    </citation>
    <scope>NUCLEOTIDE SEQUENCE</scope>
    <source>
        <strain evidence="13">HI-2016</strain>
    </source>
</reference>
<comment type="caution">
    <text evidence="13">The sequence shown here is derived from an EMBL/GenBank/DDBJ whole genome shotgun (WGS) entry which is preliminary data.</text>
</comment>
<evidence type="ECO:0000256" key="1">
    <source>
        <dbReference type="ARBA" id="ARBA00004479"/>
    </source>
</evidence>
<dbReference type="PROSITE" id="PS50835">
    <property type="entry name" value="IG_LIKE"/>
    <property type="match status" value="1"/>
</dbReference>
<dbReference type="FunFam" id="2.60.40.10:FF:000193">
    <property type="entry name" value="Myelin protein zero-like 1 like"/>
    <property type="match status" value="1"/>
</dbReference>
<evidence type="ECO:0000256" key="10">
    <source>
        <dbReference type="SAM" id="MobiDB-lite"/>
    </source>
</evidence>
<dbReference type="PANTHER" id="PTHR13869:SF21">
    <property type="entry name" value="MYELIN PROTEIN ZERO-LIKE PROTEIN 2"/>
    <property type="match status" value="1"/>
</dbReference>
<dbReference type="PRINTS" id="PR00213">
    <property type="entry name" value="MYELINP0"/>
</dbReference>
<dbReference type="InterPro" id="IPR007110">
    <property type="entry name" value="Ig-like_dom"/>
</dbReference>
<keyword evidence="14" id="KW-1185">Reference proteome</keyword>
<name>A0A8T2NXE1_9TELE</name>
<evidence type="ECO:0000313" key="14">
    <source>
        <dbReference type="Proteomes" id="UP000824540"/>
    </source>
</evidence>
<evidence type="ECO:0000256" key="8">
    <source>
        <dbReference type="ARBA" id="ARBA00023180"/>
    </source>
</evidence>
<feature type="compositionally biased region" description="Acidic residues" evidence="10">
    <location>
        <begin position="264"/>
        <end position="282"/>
    </location>
</feature>
<gene>
    <name evidence="13" type="ORF">JZ751_017095</name>
</gene>
<keyword evidence="8" id="KW-0325">Glycoprotein</keyword>
<evidence type="ECO:0000259" key="12">
    <source>
        <dbReference type="PROSITE" id="PS50835"/>
    </source>
</evidence>
<dbReference type="AlphaFoldDB" id="A0A8T2NXE1"/>